<dbReference type="FunFam" id="3.40.33.10:FF:000002">
    <property type="entry name" value="Golgi-associated plant pathogenesis-related protein 1"/>
    <property type="match status" value="1"/>
</dbReference>
<organism evidence="2 3">
    <name type="scientific">Allacma fusca</name>
    <dbReference type="NCBI Taxonomy" id="39272"/>
    <lineage>
        <taxon>Eukaryota</taxon>
        <taxon>Metazoa</taxon>
        <taxon>Ecdysozoa</taxon>
        <taxon>Arthropoda</taxon>
        <taxon>Hexapoda</taxon>
        <taxon>Collembola</taxon>
        <taxon>Symphypleona</taxon>
        <taxon>Sminthuridae</taxon>
        <taxon>Allacma</taxon>
    </lineage>
</organism>
<dbReference type="CDD" id="cd05382">
    <property type="entry name" value="CAP_GAPR1-like"/>
    <property type="match status" value="1"/>
</dbReference>
<evidence type="ECO:0000259" key="1">
    <source>
        <dbReference type="SMART" id="SM00198"/>
    </source>
</evidence>
<evidence type="ECO:0000313" key="3">
    <source>
        <dbReference type="Proteomes" id="UP000708208"/>
    </source>
</evidence>
<reference evidence="2" key="1">
    <citation type="submission" date="2021-06" db="EMBL/GenBank/DDBJ databases">
        <authorList>
            <person name="Hodson N. C."/>
            <person name="Mongue J. A."/>
            <person name="Jaron S. K."/>
        </authorList>
    </citation>
    <scope>NUCLEOTIDE SEQUENCE</scope>
</reference>
<dbReference type="SMART" id="SM00198">
    <property type="entry name" value="SCP"/>
    <property type="match status" value="1"/>
</dbReference>
<dbReference type="PANTHER" id="PTHR10334">
    <property type="entry name" value="CYSTEINE-RICH SECRETORY PROTEIN-RELATED"/>
    <property type="match status" value="1"/>
</dbReference>
<dbReference type="GO" id="GO:0005576">
    <property type="term" value="C:extracellular region"/>
    <property type="evidence" value="ECO:0007669"/>
    <property type="project" value="InterPro"/>
</dbReference>
<accession>A0A8J2NHS4</accession>
<dbReference type="Pfam" id="PF00188">
    <property type="entry name" value="CAP"/>
    <property type="match status" value="1"/>
</dbReference>
<keyword evidence="3" id="KW-1185">Reference proteome</keyword>
<dbReference type="PROSITE" id="PS01009">
    <property type="entry name" value="CRISP_1"/>
    <property type="match status" value="1"/>
</dbReference>
<dbReference type="EMBL" id="CAJVCH010014107">
    <property type="protein sequence ID" value="CAG7677361.1"/>
    <property type="molecule type" value="Genomic_DNA"/>
</dbReference>
<dbReference type="AlphaFoldDB" id="A0A8J2NHS4"/>
<dbReference type="InterPro" id="IPR034113">
    <property type="entry name" value="SCP_GAPR1-like"/>
</dbReference>
<proteinExistence type="predicted"/>
<sequence length="177" mass="19907">MIEKPSDAGNAAEKRDKYQEGMIAAEVLAAHNHYRSNHSAPPLALDQNLSIQSQNWADELLRQNRIIHSPLVLQYGENIFHAHVKQNIPPKRCVKSWYKEEQKYDWDNIGHQKGTGHFTQLIWKGSRILGVGYATSLNGGTFLVCNYDPPGNTEDNFAANVLPPKTRTTLQKVSSSI</sequence>
<dbReference type="OrthoDB" id="337038at2759"/>
<feature type="domain" description="SCP" evidence="1">
    <location>
        <begin position="22"/>
        <end position="155"/>
    </location>
</feature>
<dbReference type="InterPro" id="IPR001283">
    <property type="entry name" value="CRISP-related"/>
</dbReference>
<comment type="caution">
    <text evidence="2">The sequence shown here is derived from an EMBL/GenBank/DDBJ whole genome shotgun (WGS) entry which is preliminary data.</text>
</comment>
<protein>
    <recommendedName>
        <fullName evidence="1">SCP domain-containing protein</fullName>
    </recommendedName>
</protein>
<evidence type="ECO:0000313" key="2">
    <source>
        <dbReference type="EMBL" id="CAG7677361.1"/>
    </source>
</evidence>
<dbReference type="Proteomes" id="UP000708208">
    <property type="component" value="Unassembled WGS sequence"/>
</dbReference>
<name>A0A8J2NHS4_9HEXA</name>
<gene>
    <name evidence="2" type="ORF">AFUS01_LOCUS2461</name>
</gene>
<dbReference type="InterPro" id="IPR014044">
    <property type="entry name" value="CAP_dom"/>
</dbReference>
<dbReference type="InterPro" id="IPR018244">
    <property type="entry name" value="Allrgn_V5/Tpx1_CS"/>
</dbReference>